<evidence type="ECO:0000313" key="3">
    <source>
        <dbReference type="Proteomes" id="UP000256763"/>
    </source>
</evidence>
<dbReference type="EMBL" id="NFZW01000022">
    <property type="protein sequence ID" value="RFA33263.1"/>
    <property type="molecule type" value="Genomic_DNA"/>
</dbReference>
<evidence type="ECO:0000256" key="1">
    <source>
        <dbReference type="SAM" id="Phobius"/>
    </source>
</evidence>
<feature type="transmembrane region" description="Helical" evidence="1">
    <location>
        <begin position="47"/>
        <end position="70"/>
    </location>
</feature>
<dbReference type="AlphaFoldDB" id="A0A3E0WM20"/>
<protein>
    <submittedName>
        <fullName evidence="2">Uncharacterized protein</fullName>
    </submittedName>
</protein>
<dbReference type="Proteomes" id="UP000256763">
    <property type="component" value="Unassembled WGS sequence"/>
</dbReference>
<keyword evidence="1" id="KW-1133">Transmembrane helix</keyword>
<accession>A0A3E0WM20</accession>
<sequence>MKNPLLGEIRKLGLPIRCLAAFILLCVLVAVIGLVSAAITEPFHPALLLGFVIAGVLGHVAGSITFSGYAPRYLWFAHGPNRNT</sequence>
<proteinExistence type="predicted"/>
<evidence type="ECO:0000313" key="2">
    <source>
        <dbReference type="EMBL" id="RFA33263.1"/>
    </source>
</evidence>
<keyword evidence="1" id="KW-0812">Transmembrane</keyword>
<name>A0A3E0WM20_9GAMM</name>
<keyword evidence="3" id="KW-1185">Reference proteome</keyword>
<reference evidence="3" key="1">
    <citation type="submission" date="2017-05" db="EMBL/GenBank/DDBJ databases">
        <authorList>
            <person name="Sharma S."/>
            <person name="Sidhu C."/>
            <person name="Pinnaka A.K."/>
        </authorList>
    </citation>
    <scope>NUCLEOTIDE SEQUENCE [LARGE SCALE GENOMIC DNA]</scope>
    <source>
        <strain evidence="3">AK93</strain>
    </source>
</reference>
<keyword evidence="1" id="KW-0472">Membrane</keyword>
<organism evidence="2 3">
    <name type="scientific">Alkalilimnicola ehrlichii</name>
    <dbReference type="NCBI Taxonomy" id="351052"/>
    <lineage>
        <taxon>Bacteria</taxon>
        <taxon>Pseudomonadati</taxon>
        <taxon>Pseudomonadota</taxon>
        <taxon>Gammaproteobacteria</taxon>
        <taxon>Chromatiales</taxon>
        <taxon>Ectothiorhodospiraceae</taxon>
        <taxon>Alkalilimnicola</taxon>
    </lineage>
</organism>
<gene>
    <name evidence="2" type="ORF">CAL65_18020</name>
</gene>
<comment type="caution">
    <text evidence="2">The sequence shown here is derived from an EMBL/GenBank/DDBJ whole genome shotgun (WGS) entry which is preliminary data.</text>
</comment>